<organism evidence="1 2">
    <name type="scientific">Halodesulfovibrio aestuarii</name>
    <dbReference type="NCBI Taxonomy" id="126333"/>
    <lineage>
        <taxon>Bacteria</taxon>
        <taxon>Pseudomonadati</taxon>
        <taxon>Thermodesulfobacteriota</taxon>
        <taxon>Desulfovibrionia</taxon>
        <taxon>Desulfovibrionales</taxon>
        <taxon>Desulfovibrionaceae</taxon>
        <taxon>Halodesulfovibrio</taxon>
    </lineage>
</organism>
<protein>
    <submittedName>
        <fullName evidence="1">Uncharacterized protein</fullName>
    </submittedName>
</protein>
<sequence length="84" mass="9471">MKIYDPFSFSGPSIRLLFLTCKSKKPSFYAFELRTKVAKRNGTQWLPSAPCSFGYLQDYTASTPCSHRILIPIPIRTIPPTNSA</sequence>
<dbReference type="EMBL" id="FQZR01000002">
    <property type="protein sequence ID" value="SHI63128.1"/>
    <property type="molecule type" value="Genomic_DNA"/>
</dbReference>
<gene>
    <name evidence="1" type="ORF">SAMN05660830_00509</name>
</gene>
<reference evidence="1 2" key="1">
    <citation type="submission" date="2016-11" db="EMBL/GenBank/DDBJ databases">
        <authorList>
            <person name="Varghese N."/>
            <person name="Submissions S."/>
        </authorList>
    </citation>
    <scope>NUCLEOTIDE SEQUENCE [LARGE SCALE GENOMIC DNA]</scope>
    <source>
        <strain evidence="1 2">DSM 17919</strain>
    </source>
</reference>
<comment type="caution">
    <text evidence="1">The sequence shown here is derived from an EMBL/GenBank/DDBJ whole genome shotgun (WGS) entry which is preliminary data.</text>
</comment>
<accession>A0A8G2F817</accession>
<proteinExistence type="predicted"/>
<dbReference type="Proteomes" id="UP000184001">
    <property type="component" value="Unassembled WGS sequence"/>
</dbReference>
<evidence type="ECO:0000313" key="2">
    <source>
        <dbReference type="Proteomes" id="UP000184001"/>
    </source>
</evidence>
<dbReference type="AlphaFoldDB" id="A0A8G2F817"/>
<name>A0A8G2F817_9BACT</name>
<evidence type="ECO:0000313" key="1">
    <source>
        <dbReference type="EMBL" id="SHI63128.1"/>
    </source>
</evidence>